<gene>
    <name evidence="2" type="ORF">ETP43_07760</name>
</gene>
<reference evidence="2 3" key="1">
    <citation type="submission" date="2019-01" db="EMBL/GenBank/DDBJ databases">
        <title>Blautia sp. nov. KGMB01111 isolated human feces.</title>
        <authorList>
            <person name="Park J.-E."/>
            <person name="Kim J.-S."/>
            <person name="Park S.-H."/>
        </authorList>
    </citation>
    <scope>NUCLEOTIDE SEQUENCE [LARGE SCALE GENOMIC DNA]</scope>
    <source>
        <strain evidence="2 3">KGMB01111</strain>
    </source>
</reference>
<proteinExistence type="predicted"/>
<keyword evidence="3" id="KW-1185">Reference proteome</keyword>
<accession>A0A4Q1RLP5</accession>
<protein>
    <submittedName>
        <fullName evidence="2">DUF2344 domain-containing protein</fullName>
    </submittedName>
</protein>
<organism evidence="2 3">
    <name type="scientific">Blautia faecicola</name>
    <dbReference type="NCBI Taxonomy" id="2509240"/>
    <lineage>
        <taxon>Bacteria</taxon>
        <taxon>Bacillati</taxon>
        <taxon>Bacillota</taxon>
        <taxon>Clostridia</taxon>
        <taxon>Lachnospirales</taxon>
        <taxon>Lachnospiraceae</taxon>
        <taxon>Blautia</taxon>
    </lineage>
</organism>
<dbReference type="Proteomes" id="UP000290106">
    <property type="component" value="Unassembled WGS sequence"/>
</dbReference>
<dbReference type="Pfam" id="PF10105">
    <property type="entry name" value="DUF2344"/>
    <property type="match status" value="1"/>
</dbReference>
<dbReference type="EMBL" id="SDKC01000001">
    <property type="protein sequence ID" value="RXS76699.1"/>
    <property type="molecule type" value="Genomic_DNA"/>
</dbReference>
<dbReference type="AlphaFoldDB" id="A0A4Q1RLP5"/>
<evidence type="ECO:0000259" key="1">
    <source>
        <dbReference type="Pfam" id="PF10105"/>
    </source>
</evidence>
<dbReference type="InterPro" id="IPR018768">
    <property type="entry name" value="DUF2344"/>
</dbReference>
<evidence type="ECO:0000313" key="3">
    <source>
        <dbReference type="Proteomes" id="UP000290106"/>
    </source>
</evidence>
<sequence>MKVRVKFSKEGAMKFIGHLDIMRYFQKSIRRANIPIAFSGGFSPHMIMSFAAPLGVGVTSSGEYFDMELTDDSLSSKEMEDRLNATMAEGMKVISVRQIPDGKASACMSLVAAADYTVTFREGKEPSVEWKNGQLEAFFAQDSIEILRKTKRSEKITDIKPWIYKLELRGDKVWMQLSQGSVHNLKPELVMEAFAKFLGIELEPFALMIHREEVYADRGEEEVRQLVSLEALGDVIA</sequence>
<feature type="domain" description="DUF2344" evidence="1">
    <location>
        <begin position="2"/>
        <end position="187"/>
    </location>
</feature>
<dbReference type="OrthoDB" id="9780488at2"/>
<evidence type="ECO:0000313" key="2">
    <source>
        <dbReference type="EMBL" id="RXS76699.1"/>
    </source>
</evidence>
<dbReference type="NCBIfam" id="TIGR03936">
    <property type="entry name" value="sam_1_link_chp"/>
    <property type="match status" value="1"/>
</dbReference>
<comment type="caution">
    <text evidence="2">The sequence shown here is derived from an EMBL/GenBank/DDBJ whole genome shotgun (WGS) entry which is preliminary data.</text>
</comment>
<name>A0A4Q1RLP5_9FIRM</name>